<dbReference type="RefSeq" id="WP_035261164.1">
    <property type="nucleotide sequence ID" value="NZ_JFKE01000007.1"/>
</dbReference>
<keyword evidence="1" id="KW-1133">Transmembrane helix</keyword>
<organism evidence="2 3">
    <name type="scientific">Actibacterium mucosum KCTC 23349</name>
    <dbReference type="NCBI Taxonomy" id="1454373"/>
    <lineage>
        <taxon>Bacteria</taxon>
        <taxon>Pseudomonadati</taxon>
        <taxon>Pseudomonadota</taxon>
        <taxon>Alphaproteobacteria</taxon>
        <taxon>Rhodobacterales</taxon>
        <taxon>Roseobacteraceae</taxon>
        <taxon>Actibacterium</taxon>
    </lineage>
</organism>
<feature type="transmembrane region" description="Helical" evidence="1">
    <location>
        <begin position="37"/>
        <end position="56"/>
    </location>
</feature>
<protein>
    <recommendedName>
        <fullName evidence="4">SPW repeat-containing protein</fullName>
    </recommendedName>
</protein>
<keyword evidence="1" id="KW-0812">Transmembrane</keyword>
<dbReference type="Proteomes" id="UP000026249">
    <property type="component" value="Unassembled WGS sequence"/>
</dbReference>
<evidence type="ECO:0000313" key="2">
    <source>
        <dbReference type="EMBL" id="KAJ54447.1"/>
    </source>
</evidence>
<feature type="transmembrane region" description="Helical" evidence="1">
    <location>
        <begin position="96"/>
        <end position="113"/>
    </location>
</feature>
<keyword evidence="1" id="KW-0472">Membrane</keyword>
<feature type="transmembrane region" description="Helical" evidence="1">
    <location>
        <begin position="12"/>
        <end position="31"/>
    </location>
</feature>
<dbReference type="OrthoDB" id="129082at2"/>
<keyword evidence="3" id="KW-1185">Reference proteome</keyword>
<comment type="caution">
    <text evidence="2">The sequence shown here is derived from an EMBL/GenBank/DDBJ whole genome shotgun (WGS) entry which is preliminary data.</text>
</comment>
<sequence length="122" mass="13164">MSLRFVTKTIHAYLDYPVAFGLIVMPIVFDLGSGNALALWLSIATGVAAFLLTVLTDHHLGLFRVLPYSVHLTVDGLVGVVFVAAPFVLGFAGLDFWYYFALGLTVLAVVGLHKPEENSVLA</sequence>
<evidence type="ECO:0008006" key="4">
    <source>
        <dbReference type="Google" id="ProtNLM"/>
    </source>
</evidence>
<dbReference type="AlphaFoldDB" id="A0A037ZEA5"/>
<dbReference type="STRING" id="1454373.ACMU_17185"/>
<gene>
    <name evidence="2" type="ORF">ACMU_17185</name>
</gene>
<proteinExistence type="predicted"/>
<evidence type="ECO:0000256" key="1">
    <source>
        <dbReference type="SAM" id="Phobius"/>
    </source>
</evidence>
<name>A0A037ZEA5_9RHOB</name>
<evidence type="ECO:0000313" key="3">
    <source>
        <dbReference type="Proteomes" id="UP000026249"/>
    </source>
</evidence>
<reference evidence="2 3" key="1">
    <citation type="submission" date="2014-03" db="EMBL/GenBank/DDBJ databases">
        <title>Draft Genome Sequence of Actibacterium mucosum KCTC 23349, a Marine Alphaproteobacterium with Complex Ionic Requirements Isolated from Mediterranean Seawater at Malvarrosa Beach, Valencia, Spain.</title>
        <authorList>
            <person name="Arahal D.R."/>
            <person name="Shao Z."/>
            <person name="Lai Q."/>
            <person name="Pujalte M.J."/>
        </authorList>
    </citation>
    <scope>NUCLEOTIDE SEQUENCE [LARGE SCALE GENOMIC DNA]</scope>
    <source>
        <strain evidence="2 3">KCTC 23349</strain>
    </source>
</reference>
<dbReference type="EMBL" id="JFKE01000007">
    <property type="protein sequence ID" value="KAJ54447.1"/>
    <property type="molecule type" value="Genomic_DNA"/>
</dbReference>
<feature type="transmembrane region" description="Helical" evidence="1">
    <location>
        <begin position="68"/>
        <end position="90"/>
    </location>
</feature>
<accession>A0A037ZEA5</accession>